<dbReference type="InterPro" id="IPR048617">
    <property type="entry name" value="MDN1_AAA_lid_4"/>
</dbReference>
<dbReference type="Gene3D" id="3.40.50.300">
    <property type="entry name" value="P-loop containing nucleotide triphosphate hydrolases"/>
    <property type="match status" value="2"/>
</dbReference>
<dbReference type="SMART" id="SM00382">
    <property type="entry name" value="AAA"/>
    <property type="match status" value="2"/>
</dbReference>
<sequence length="748" mass="84777">MNPGGDYGKKELSPALRNRFTELWVPAVTDVDELKSIAVERFSKAELSCFGDCIVNFLKWFNHLHTGRMLTIRDLLSWISFINLTEMKLGSQQALIHGLFLVLLDGLTLGMNLAKSEATELRRTCMSFILEELRKVEGKPLNSRLNDLKNYGWGDDITKTDIDCNHPDDFGIAPFYITKGHFACKQQGFLFTAPTTSKNVLRVLRGMQLPKPLLLEGSPGVGKTSLIMSLAGFSGHNVVRINLSEQTDMMDLLGSDLPLEGENGIEFAWSDGILLQALKNGSWVLLDELNLAPQSVLEGLNAILDHRAEVYIPELGQTYKCPQSFRVFACQNPSSQGGGRKGLPKSFLNRFTKVYVDELKEDDYFSICKSEYPLLSDDLLRNLICFNNRLFTDTMIHRKYGQEGSPWEFNLRDIMRSCQMIADSPDTSKNDCFLNTVYLQRMRTAVDRNEVLKLFEEVFQIKPSIHQSKMLYVNAHCLVVGNASIRRNNSRSYAVQINQLNILPGILHSLEAAIHCIHQGWLCILVGQHSSGKTSLIRLLAQLSGNTVNELNLSSATDVSELLGCFEQYNFFRHYKEVISQVERYVNEYFSLSMDIRWKKDLIMVRKGLFEKWFKFVVAKKYSSIDTSTFIEMGRNASLPPLSLVIDIVEQMKSDLELLDLPISLTKDDLSKTLKSIYSLQQKEALHQPVKFEWVAGDLIRAIERGEWVILDNANLCNPTVCLLISCTLSFILQFDFANFCFFALSGT</sequence>
<reference evidence="4" key="5">
    <citation type="journal article" date="2021" name="G3 (Bethesda)">
        <title>Aegilops tauschii genome assembly Aet v5.0 features greater sequence contiguity and improved annotation.</title>
        <authorList>
            <person name="Wang L."/>
            <person name="Zhu T."/>
            <person name="Rodriguez J.C."/>
            <person name="Deal K.R."/>
            <person name="Dubcovsky J."/>
            <person name="McGuire P.E."/>
            <person name="Lux T."/>
            <person name="Spannagl M."/>
            <person name="Mayer K.F.X."/>
            <person name="Baldrich P."/>
            <person name="Meyers B.C."/>
            <person name="Huo N."/>
            <person name="Gu Y.Q."/>
            <person name="Zhou H."/>
            <person name="Devos K.M."/>
            <person name="Bennetzen J.L."/>
            <person name="Unver T."/>
            <person name="Budak H."/>
            <person name="Gulick P.J."/>
            <person name="Galiba G."/>
            <person name="Kalapos B."/>
            <person name="Nelson D.R."/>
            <person name="Li P."/>
            <person name="You F.M."/>
            <person name="Luo M.C."/>
            <person name="Dvorak J."/>
        </authorList>
    </citation>
    <scope>NUCLEOTIDE SEQUENCE [LARGE SCALE GENOMIC DNA]</scope>
    <source>
        <strain evidence="4">cv. AL8/78</strain>
    </source>
</reference>
<evidence type="ECO:0000259" key="3">
    <source>
        <dbReference type="SMART" id="SM00382"/>
    </source>
</evidence>
<dbReference type="Gramene" id="AET1Gv20368400.43">
    <property type="protein sequence ID" value="AET1Gv20368400.43"/>
    <property type="gene ID" value="AET1Gv20368400"/>
</dbReference>
<keyword evidence="5" id="KW-1185">Reference proteome</keyword>
<dbReference type="Pfam" id="PF07728">
    <property type="entry name" value="AAA_5"/>
    <property type="match status" value="1"/>
</dbReference>
<keyword evidence="1" id="KW-0547">Nucleotide-binding</keyword>
<organism evidence="4 5">
    <name type="scientific">Aegilops tauschii subsp. strangulata</name>
    <name type="common">Goatgrass</name>
    <dbReference type="NCBI Taxonomy" id="200361"/>
    <lineage>
        <taxon>Eukaryota</taxon>
        <taxon>Viridiplantae</taxon>
        <taxon>Streptophyta</taxon>
        <taxon>Embryophyta</taxon>
        <taxon>Tracheophyta</taxon>
        <taxon>Spermatophyta</taxon>
        <taxon>Magnoliopsida</taxon>
        <taxon>Liliopsida</taxon>
        <taxon>Poales</taxon>
        <taxon>Poaceae</taxon>
        <taxon>BOP clade</taxon>
        <taxon>Pooideae</taxon>
        <taxon>Triticodae</taxon>
        <taxon>Triticeae</taxon>
        <taxon>Triticinae</taxon>
        <taxon>Aegilops</taxon>
    </lineage>
</organism>
<dbReference type="FunFam" id="3.40.50.300:FF:001384">
    <property type="entry name" value="Midasin"/>
    <property type="match status" value="1"/>
</dbReference>
<feature type="domain" description="AAA+ ATPase" evidence="3">
    <location>
        <begin position="209"/>
        <end position="361"/>
    </location>
</feature>
<dbReference type="AlphaFoldDB" id="A0A452YC41"/>
<protein>
    <recommendedName>
        <fullName evidence="3">AAA+ ATPase domain-containing protein</fullName>
    </recommendedName>
</protein>
<evidence type="ECO:0000256" key="2">
    <source>
        <dbReference type="ARBA" id="ARBA00022840"/>
    </source>
</evidence>
<accession>A0A452YC41</accession>
<dbReference type="InterPro" id="IPR040848">
    <property type="entry name" value="AAA_lid_7"/>
</dbReference>
<reference evidence="4" key="4">
    <citation type="submission" date="2019-03" db="UniProtKB">
        <authorList>
            <consortium name="EnsemblPlants"/>
        </authorList>
    </citation>
    <scope>IDENTIFICATION</scope>
</reference>
<dbReference type="Proteomes" id="UP000015105">
    <property type="component" value="Chromosome 1D"/>
</dbReference>
<evidence type="ECO:0000313" key="4">
    <source>
        <dbReference type="EnsemblPlants" id="AET1Gv20368400.43"/>
    </source>
</evidence>
<dbReference type="GO" id="GO:0005524">
    <property type="term" value="F:ATP binding"/>
    <property type="evidence" value="ECO:0007669"/>
    <property type="project" value="UniProtKB-KW"/>
</dbReference>
<dbReference type="GO" id="GO:0005634">
    <property type="term" value="C:nucleus"/>
    <property type="evidence" value="ECO:0007669"/>
    <property type="project" value="TreeGrafter"/>
</dbReference>
<feature type="domain" description="AAA+ ATPase" evidence="3">
    <location>
        <begin position="519"/>
        <end position="748"/>
    </location>
</feature>
<proteinExistence type="predicted"/>
<dbReference type="Pfam" id="PF21108">
    <property type="entry name" value="MDN1_4th"/>
    <property type="match status" value="1"/>
</dbReference>
<evidence type="ECO:0000256" key="1">
    <source>
        <dbReference type="ARBA" id="ARBA00022741"/>
    </source>
</evidence>
<keyword evidence="2" id="KW-0067">ATP-binding</keyword>
<reference evidence="5" key="1">
    <citation type="journal article" date="2014" name="Science">
        <title>Ancient hybridizations among the ancestral genomes of bread wheat.</title>
        <authorList>
            <consortium name="International Wheat Genome Sequencing Consortium,"/>
            <person name="Marcussen T."/>
            <person name="Sandve S.R."/>
            <person name="Heier L."/>
            <person name="Spannagl M."/>
            <person name="Pfeifer M."/>
            <person name="Jakobsen K.S."/>
            <person name="Wulff B.B."/>
            <person name="Steuernagel B."/>
            <person name="Mayer K.F."/>
            <person name="Olsen O.A."/>
        </authorList>
    </citation>
    <scope>NUCLEOTIDE SEQUENCE [LARGE SCALE GENOMIC DNA]</scope>
    <source>
        <strain evidence="5">cv. AL8/78</strain>
    </source>
</reference>
<dbReference type="PANTHER" id="PTHR48103">
    <property type="entry name" value="MIDASIN-RELATED"/>
    <property type="match status" value="1"/>
</dbReference>
<dbReference type="GO" id="GO:0000027">
    <property type="term" value="P:ribosomal large subunit assembly"/>
    <property type="evidence" value="ECO:0007669"/>
    <property type="project" value="TreeGrafter"/>
</dbReference>
<name>A0A452YC41_AEGTS</name>
<dbReference type="GO" id="GO:0000055">
    <property type="term" value="P:ribosomal large subunit export from nucleus"/>
    <property type="evidence" value="ECO:0007669"/>
    <property type="project" value="TreeGrafter"/>
</dbReference>
<reference evidence="4" key="3">
    <citation type="journal article" date="2017" name="Nature">
        <title>Genome sequence of the progenitor of the wheat D genome Aegilops tauschii.</title>
        <authorList>
            <person name="Luo M.C."/>
            <person name="Gu Y.Q."/>
            <person name="Puiu D."/>
            <person name="Wang H."/>
            <person name="Twardziok S.O."/>
            <person name="Deal K.R."/>
            <person name="Huo N."/>
            <person name="Zhu T."/>
            <person name="Wang L."/>
            <person name="Wang Y."/>
            <person name="McGuire P.E."/>
            <person name="Liu S."/>
            <person name="Long H."/>
            <person name="Ramasamy R.K."/>
            <person name="Rodriguez J.C."/>
            <person name="Van S.L."/>
            <person name="Yuan L."/>
            <person name="Wang Z."/>
            <person name="Xia Z."/>
            <person name="Xiao L."/>
            <person name="Anderson O.D."/>
            <person name="Ouyang S."/>
            <person name="Liang Y."/>
            <person name="Zimin A.V."/>
            <person name="Pertea G."/>
            <person name="Qi P."/>
            <person name="Bennetzen J.L."/>
            <person name="Dai X."/>
            <person name="Dawson M.W."/>
            <person name="Muller H.G."/>
            <person name="Kugler K."/>
            <person name="Rivarola-Duarte L."/>
            <person name="Spannagl M."/>
            <person name="Mayer K.F.X."/>
            <person name="Lu F.H."/>
            <person name="Bevan M.W."/>
            <person name="Leroy P."/>
            <person name="Li P."/>
            <person name="You F.M."/>
            <person name="Sun Q."/>
            <person name="Liu Z."/>
            <person name="Lyons E."/>
            <person name="Wicker T."/>
            <person name="Salzberg S.L."/>
            <person name="Devos K.M."/>
            <person name="Dvorak J."/>
        </authorList>
    </citation>
    <scope>NUCLEOTIDE SEQUENCE [LARGE SCALE GENOMIC DNA]</scope>
    <source>
        <strain evidence="4">cv. AL8/78</strain>
    </source>
</reference>
<dbReference type="EnsemblPlants" id="AET1Gv20368400.43">
    <property type="protein sequence ID" value="AET1Gv20368400.43"/>
    <property type="gene ID" value="AET1Gv20368400"/>
</dbReference>
<dbReference type="InterPro" id="IPR027417">
    <property type="entry name" value="P-loop_NTPase"/>
</dbReference>
<dbReference type="InterPro" id="IPR011704">
    <property type="entry name" value="ATPase_dyneun-rel_AAA"/>
</dbReference>
<dbReference type="Pfam" id="PF17867">
    <property type="entry name" value="AAA_lid_7"/>
    <property type="match status" value="1"/>
</dbReference>
<dbReference type="SUPFAM" id="SSF52540">
    <property type="entry name" value="P-loop containing nucleoside triphosphate hydrolases"/>
    <property type="match status" value="2"/>
</dbReference>
<dbReference type="GO" id="GO:0016887">
    <property type="term" value="F:ATP hydrolysis activity"/>
    <property type="evidence" value="ECO:0007669"/>
    <property type="project" value="InterPro"/>
</dbReference>
<dbReference type="CDD" id="cd00009">
    <property type="entry name" value="AAA"/>
    <property type="match status" value="1"/>
</dbReference>
<dbReference type="InterPro" id="IPR003593">
    <property type="entry name" value="AAA+_ATPase"/>
</dbReference>
<dbReference type="PANTHER" id="PTHR48103:SF2">
    <property type="entry name" value="MIDASIN"/>
    <property type="match status" value="1"/>
</dbReference>
<evidence type="ECO:0000313" key="5">
    <source>
        <dbReference type="Proteomes" id="UP000015105"/>
    </source>
</evidence>
<dbReference type="GO" id="GO:0030687">
    <property type="term" value="C:preribosome, large subunit precursor"/>
    <property type="evidence" value="ECO:0007669"/>
    <property type="project" value="TreeGrafter"/>
</dbReference>
<reference evidence="5" key="2">
    <citation type="journal article" date="2017" name="Nat. Plants">
        <title>The Aegilops tauschii genome reveals multiple impacts of transposons.</title>
        <authorList>
            <person name="Zhao G."/>
            <person name="Zou C."/>
            <person name="Li K."/>
            <person name="Wang K."/>
            <person name="Li T."/>
            <person name="Gao L."/>
            <person name="Zhang X."/>
            <person name="Wang H."/>
            <person name="Yang Z."/>
            <person name="Liu X."/>
            <person name="Jiang W."/>
            <person name="Mao L."/>
            <person name="Kong X."/>
            <person name="Jiao Y."/>
            <person name="Jia J."/>
        </authorList>
    </citation>
    <scope>NUCLEOTIDE SEQUENCE [LARGE SCALE GENOMIC DNA]</scope>
    <source>
        <strain evidence="5">cv. AL8/78</strain>
    </source>
</reference>